<dbReference type="Proteomes" id="UP000201566">
    <property type="component" value="Segment"/>
</dbReference>
<dbReference type="SUPFAM" id="SSF82185">
    <property type="entry name" value="Histone H3 K4-specific methyltransferase SET7/9 N-terminal domain"/>
    <property type="match status" value="1"/>
</dbReference>
<dbReference type="PROSITE" id="PS50181">
    <property type="entry name" value="FBOX"/>
    <property type="match status" value="1"/>
</dbReference>
<dbReference type="InterPro" id="IPR036047">
    <property type="entry name" value="F-box-like_dom_sf"/>
</dbReference>
<organism evidence="2 3">
    <name type="scientific">Pandoravirus dulcis</name>
    <dbReference type="NCBI Taxonomy" id="1349409"/>
    <lineage>
        <taxon>Viruses</taxon>
        <taxon>Pandoravirus</taxon>
    </lineage>
</organism>
<dbReference type="RefSeq" id="YP_008319893.1">
    <property type="nucleotide sequence ID" value="NC_021858.1"/>
</dbReference>
<protein>
    <submittedName>
        <fullName evidence="2">F-box domain containing protein</fullName>
    </submittedName>
</protein>
<dbReference type="SUPFAM" id="SSF81383">
    <property type="entry name" value="F-box domain"/>
    <property type="match status" value="1"/>
</dbReference>
<dbReference type="KEGG" id="vg:16513114"/>
<evidence type="ECO:0000313" key="2">
    <source>
        <dbReference type="EMBL" id="AGO83224.1"/>
    </source>
</evidence>
<evidence type="ECO:0000313" key="3">
    <source>
        <dbReference type="Proteomes" id="UP000201566"/>
    </source>
</evidence>
<feature type="domain" description="F-box" evidence="1">
    <location>
        <begin position="8"/>
        <end position="54"/>
    </location>
</feature>
<reference evidence="2 3" key="1">
    <citation type="journal article" date="2013" name="Science">
        <title>Pandoraviruses: amoeba viruses with genomes up to 2.5 Mb reaching that of parasitic eukaryotes.</title>
        <authorList>
            <person name="Philippe N."/>
            <person name="Legendre M."/>
            <person name="Doutre G."/>
            <person name="Coute Y."/>
            <person name="Poirot O."/>
            <person name="Lescot M."/>
            <person name="Arslan D."/>
            <person name="Seltzer V."/>
            <person name="Bertaux L."/>
            <person name="Bruley C."/>
            <person name="Garin J."/>
            <person name="Claverie J.M."/>
            <person name="Abergel C."/>
        </authorList>
    </citation>
    <scope>NUCLEOTIDE SEQUENCE [LARGE SCALE GENOMIC DNA]</scope>
    <source>
        <strain evidence="2">Melbourne</strain>
    </source>
</reference>
<evidence type="ECO:0000259" key="1">
    <source>
        <dbReference type="PROSITE" id="PS50181"/>
    </source>
</evidence>
<accession>S4VZE1</accession>
<gene>
    <name evidence="2" type="ORF">pdul_cds_970</name>
</gene>
<dbReference type="InterPro" id="IPR001810">
    <property type="entry name" value="F-box_dom"/>
</dbReference>
<dbReference type="Gene3D" id="2.20.110.10">
    <property type="entry name" value="Histone H3 K4-specific methyltransferase SET7/9 N-terminal domain"/>
    <property type="match status" value="1"/>
</dbReference>
<dbReference type="EMBL" id="KC977570">
    <property type="protein sequence ID" value="AGO83224.1"/>
    <property type="molecule type" value="Genomic_DNA"/>
</dbReference>
<name>S4VZE1_9VIRU</name>
<dbReference type="GeneID" id="16513114"/>
<dbReference type="Gene3D" id="1.20.1280.50">
    <property type="match status" value="1"/>
</dbReference>
<sequence length="404" mass="43699">MAPTKGAEVGFGDLPPEIVSHIAALLPVADMARLAATCHYVHALATCRAMWRRLFLRDFSQLYAKGLSAQPWPHRDHPDDPWHEMAVELWRDTGGLSAMPPRCRPVEHLPPPFAHAFAVGKDWRWLYQAHLATSSEAPDESFSGPRGFRPDPSTLLVVDLTVGLCFGYAVMITFGGPNNDEVVSWTETMPAQGAGGHSWSVECTATNVTHQGPADASGTIPVFIFLRAGVRYWLTLDKSKTGAFVGLSTDGTRHHGCCRDGDIETGTSHYPDGSTVAGPTRNGKSHGEYVVTYANGDAARAHYVDGGFADGIEFACSLACPSPEYAGRIISACAWRTVSIDVEGSPAQVMVPADDSDDARLFWRYVAEGLVGWCPRVRRLVLDTVDGSVCAPDAFQRDAKNVDG</sequence>
<dbReference type="Pfam" id="PF12937">
    <property type="entry name" value="F-box-like"/>
    <property type="match status" value="1"/>
</dbReference>
<proteinExistence type="predicted"/>